<proteinExistence type="inferred from homology"/>
<dbReference type="Gene3D" id="3.40.640.10">
    <property type="entry name" value="Type I PLP-dependent aspartate aminotransferase-like (Major domain)"/>
    <property type="match status" value="1"/>
</dbReference>
<keyword evidence="2 4" id="KW-0378">Hydrolase</keyword>
<feature type="binding site" evidence="4">
    <location>
        <position position="277"/>
    </location>
    <ligand>
        <name>pyridoxal 5'-phosphate</name>
        <dbReference type="ChEBI" id="CHEBI:597326"/>
    </ligand>
</feature>
<dbReference type="AlphaFoldDB" id="A0AAU8DJY2"/>
<protein>
    <recommendedName>
        <fullName evidence="4 5">Kynureninase</fullName>
        <ecNumber evidence="4 5">3.7.1.3</ecNumber>
    </recommendedName>
    <alternativeName>
        <fullName evidence="4">L-kynurenine hydrolase</fullName>
    </alternativeName>
</protein>
<comment type="function">
    <text evidence="4 6">Catalyzes the cleavage of L-kynurenine (L-Kyn) and L-3-hydroxykynurenine (L-3OHKyn) into anthranilic acid (AA) and 3-hydroxyanthranilic acid (3-OHAA), respectively.</text>
</comment>
<dbReference type="InterPro" id="IPR015421">
    <property type="entry name" value="PyrdxlP-dep_Trfase_major"/>
</dbReference>
<feature type="binding site" evidence="4">
    <location>
        <position position="196"/>
    </location>
    <ligand>
        <name>pyridoxal 5'-phosphate</name>
        <dbReference type="ChEBI" id="CHEBI:597326"/>
    </ligand>
</feature>
<feature type="binding site" evidence="4">
    <location>
        <begin position="128"/>
        <end position="131"/>
    </location>
    <ligand>
        <name>pyridoxal 5'-phosphate</name>
        <dbReference type="ChEBI" id="CHEBI:597326"/>
    </ligand>
</feature>
<comment type="pathway">
    <text evidence="4 6">Cofactor biosynthesis; NAD(+) biosynthesis; quinolinate from L-kynurenine: step 2/3.</text>
</comment>
<feature type="binding site" evidence="4">
    <location>
        <position position="221"/>
    </location>
    <ligand>
        <name>pyridoxal 5'-phosphate</name>
        <dbReference type="ChEBI" id="CHEBI:597326"/>
    </ligand>
</feature>
<dbReference type="GO" id="GO:0030429">
    <property type="term" value="F:kynureninase activity"/>
    <property type="evidence" value="ECO:0007669"/>
    <property type="project" value="UniProtKB-UniRule"/>
</dbReference>
<keyword evidence="3 4" id="KW-0663">Pyridoxal phosphate</keyword>
<evidence type="ECO:0000256" key="6">
    <source>
        <dbReference type="PIRNR" id="PIRNR038800"/>
    </source>
</evidence>
<comment type="similarity">
    <text evidence="4 6">Belongs to the kynureninase family.</text>
</comment>
<evidence type="ECO:0000256" key="2">
    <source>
        <dbReference type="ARBA" id="ARBA00022801"/>
    </source>
</evidence>
<comment type="subunit">
    <text evidence="4 6">Homodimer.</text>
</comment>
<evidence type="ECO:0000256" key="1">
    <source>
        <dbReference type="ARBA" id="ARBA00022642"/>
    </source>
</evidence>
<accession>A0AAU8DJY2</accession>
<dbReference type="GO" id="GO:0043420">
    <property type="term" value="P:anthranilate metabolic process"/>
    <property type="evidence" value="ECO:0007669"/>
    <property type="project" value="TreeGrafter"/>
</dbReference>
<dbReference type="GO" id="GO:0009435">
    <property type="term" value="P:NAD+ biosynthetic process"/>
    <property type="evidence" value="ECO:0007669"/>
    <property type="project" value="UniProtKB-UniRule"/>
</dbReference>
<comment type="catalytic activity">
    <reaction evidence="6">
        <text>3-hydroxy-L-kynurenine + H2O = 3-hydroxyanthranilate + L-alanine + H(+)</text>
        <dbReference type="Rhea" id="RHEA:25143"/>
        <dbReference type="ChEBI" id="CHEBI:15377"/>
        <dbReference type="ChEBI" id="CHEBI:15378"/>
        <dbReference type="ChEBI" id="CHEBI:36559"/>
        <dbReference type="ChEBI" id="CHEBI:57972"/>
        <dbReference type="ChEBI" id="CHEBI:58125"/>
        <dbReference type="EC" id="3.7.1.3"/>
    </reaction>
</comment>
<dbReference type="GO" id="GO:0005737">
    <property type="term" value="C:cytoplasm"/>
    <property type="evidence" value="ECO:0007669"/>
    <property type="project" value="UniProtKB-UniRule"/>
</dbReference>
<dbReference type="PANTHER" id="PTHR14084:SF0">
    <property type="entry name" value="KYNURENINASE"/>
    <property type="match status" value="1"/>
</dbReference>
<gene>
    <name evidence="4 7" type="primary">kynU</name>
    <name evidence="7" type="ORF">ABLG96_12540</name>
</gene>
<dbReference type="NCBIfam" id="TIGR01814">
    <property type="entry name" value="kynureninase"/>
    <property type="match status" value="1"/>
</dbReference>
<dbReference type="InterPro" id="IPR015424">
    <property type="entry name" value="PyrdxlP-dep_Trfase"/>
</dbReference>
<dbReference type="InterPro" id="IPR015422">
    <property type="entry name" value="PyrdxlP-dep_Trfase_small"/>
</dbReference>
<dbReference type="EMBL" id="CP159218">
    <property type="protein sequence ID" value="XCG62105.1"/>
    <property type="molecule type" value="Genomic_DNA"/>
</dbReference>
<evidence type="ECO:0000256" key="5">
    <source>
        <dbReference type="NCBIfam" id="TIGR01814"/>
    </source>
</evidence>
<evidence type="ECO:0000256" key="4">
    <source>
        <dbReference type="HAMAP-Rule" id="MF_01970"/>
    </source>
</evidence>
<feature type="binding site" evidence="4">
    <location>
        <position position="199"/>
    </location>
    <ligand>
        <name>pyridoxal 5'-phosphate</name>
        <dbReference type="ChEBI" id="CHEBI:597326"/>
    </ligand>
</feature>
<dbReference type="Gene3D" id="3.90.1150.10">
    <property type="entry name" value="Aspartate Aminotransferase, domain 1"/>
    <property type="match status" value="1"/>
</dbReference>
<dbReference type="EC" id="3.7.1.3" evidence="4 5"/>
<feature type="binding site" evidence="4">
    <location>
        <position position="251"/>
    </location>
    <ligand>
        <name>pyridoxal 5'-phosphate</name>
        <dbReference type="ChEBI" id="CHEBI:597326"/>
    </ligand>
</feature>
<dbReference type="HAMAP" id="MF_01970">
    <property type="entry name" value="Kynureninase"/>
    <property type="match status" value="1"/>
</dbReference>
<keyword evidence="1 4" id="KW-0662">Pyridine nucleotide biosynthesis</keyword>
<organism evidence="7">
    <name type="scientific">Nakamurella sp. A5-74</name>
    <dbReference type="NCBI Taxonomy" id="3158264"/>
    <lineage>
        <taxon>Bacteria</taxon>
        <taxon>Bacillati</taxon>
        <taxon>Actinomycetota</taxon>
        <taxon>Actinomycetes</taxon>
        <taxon>Nakamurellales</taxon>
        <taxon>Nakamurellaceae</taxon>
        <taxon>Nakamurella</taxon>
    </lineage>
</organism>
<comment type="pathway">
    <text evidence="4 6">Amino-acid degradation; L-kynurenine degradation; L-alanine and anthranilate from L-kynurenine: step 1/1.</text>
</comment>
<dbReference type="GO" id="GO:0097053">
    <property type="term" value="P:L-kynurenine catabolic process"/>
    <property type="evidence" value="ECO:0007669"/>
    <property type="project" value="UniProtKB-UniRule"/>
</dbReference>
<name>A0AAU8DJY2_9ACTN</name>
<dbReference type="SUPFAM" id="SSF53383">
    <property type="entry name" value="PLP-dependent transferases"/>
    <property type="match status" value="1"/>
</dbReference>
<dbReference type="GO" id="GO:0019441">
    <property type="term" value="P:L-tryptophan catabolic process to kynurenine"/>
    <property type="evidence" value="ECO:0007669"/>
    <property type="project" value="TreeGrafter"/>
</dbReference>
<feature type="binding site" evidence="4">
    <location>
        <position position="96"/>
    </location>
    <ligand>
        <name>pyridoxal 5'-phosphate</name>
        <dbReference type="ChEBI" id="CHEBI:597326"/>
    </ligand>
</feature>
<dbReference type="GO" id="GO:0030170">
    <property type="term" value="F:pyridoxal phosphate binding"/>
    <property type="evidence" value="ECO:0007669"/>
    <property type="project" value="UniProtKB-UniRule"/>
</dbReference>
<feature type="binding site" evidence="4">
    <location>
        <position position="95"/>
    </location>
    <ligand>
        <name>pyridoxal 5'-phosphate</name>
        <dbReference type="ChEBI" id="CHEBI:597326"/>
    </ligand>
</feature>
<sequence length="410" mass="43850">MLAHAAQADDLDPLRHLRNRFVLPDGVIYLDGNSLGALPMGVAEAVDDAVRRQWGTDLVGSWTSAGWWEAPLRIGDRIAALVGAQPGSVVVTDSTSVDLFKLVVAGVRLSQARPGPRRTVIVVDDATFPTDRYIVDEAARLLDMQVRAAAPGDVSALDDGVALAVFCHVDFRTGVLYDLPAVTRALHEVGALALWDVCHSAGAVSIGLASAGVDLAVGCSYKYLNGGPGAPAWAYVAPALQSRIDSPLPGWNSHREPFAMQLLFAPVDGIGRLRTGTPPMLSMVALEAALAAFDGVQIEDVRRRSLELTALMIGAVDEYLADVVEVVTPRDPARRGSQVSLRHPDAYPIVQALIERGVVGDFRAPDIIRLGLAPLYVSRQEVVRAVQILAAVVDSEEFRAPRFAARHTVT</sequence>
<dbReference type="PANTHER" id="PTHR14084">
    <property type="entry name" value="KYNURENINASE"/>
    <property type="match status" value="1"/>
</dbReference>
<dbReference type="Pfam" id="PF22580">
    <property type="entry name" value="KYNU_C"/>
    <property type="match status" value="1"/>
</dbReference>
<comment type="cofactor">
    <cofactor evidence="4 6">
        <name>pyridoxal 5'-phosphate</name>
        <dbReference type="ChEBI" id="CHEBI:597326"/>
    </cofactor>
</comment>
<evidence type="ECO:0000256" key="3">
    <source>
        <dbReference type="ARBA" id="ARBA00022898"/>
    </source>
</evidence>
<feature type="modified residue" description="N6-(pyridoxal phosphate)lysine" evidence="4">
    <location>
        <position position="222"/>
    </location>
</feature>
<comment type="caution">
    <text evidence="4">Lacks conserved residue(s) required for the propagation of feature annotation.</text>
</comment>
<comment type="catalytic activity">
    <reaction evidence="4 6">
        <text>L-kynurenine + H2O = anthranilate + L-alanine + H(+)</text>
        <dbReference type="Rhea" id="RHEA:16813"/>
        <dbReference type="ChEBI" id="CHEBI:15377"/>
        <dbReference type="ChEBI" id="CHEBI:15378"/>
        <dbReference type="ChEBI" id="CHEBI:16567"/>
        <dbReference type="ChEBI" id="CHEBI:57959"/>
        <dbReference type="ChEBI" id="CHEBI:57972"/>
        <dbReference type="EC" id="3.7.1.3"/>
    </reaction>
</comment>
<dbReference type="RefSeq" id="WP_353647720.1">
    <property type="nucleotide sequence ID" value="NZ_CP159218.1"/>
</dbReference>
<reference evidence="7" key="1">
    <citation type="submission" date="2024-05" db="EMBL/GenBank/DDBJ databases">
        <authorList>
            <person name="Cai S.Y."/>
            <person name="Jin L.M."/>
            <person name="Li H.R."/>
        </authorList>
    </citation>
    <scope>NUCLEOTIDE SEQUENCE</scope>
    <source>
        <strain evidence="7">A5-74</strain>
    </source>
</reference>
<dbReference type="PIRSF" id="PIRSF038800">
    <property type="entry name" value="KYNU"/>
    <property type="match status" value="1"/>
</dbReference>
<dbReference type="GO" id="GO:0019805">
    <property type="term" value="P:quinolinate biosynthetic process"/>
    <property type="evidence" value="ECO:0007669"/>
    <property type="project" value="UniProtKB-UniRule"/>
</dbReference>
<dbReference type="InterPro" id="IPR010111">
    <property type="entry name" value="Kynureninase"/>
</dbReference>
<evidence type="ECO:0000313" key="7">
    <source>
        <dbReference type="EMBL" id="XCG62105.1"/>
    </source>
</evidence>